<gene>
    <name evidence="1" type="ORF">A4W93_08645</name>
</gene>
<proteinExistence type="predicted"/>
<dbReference type="AlphaFoldDB" id="A0A1W6L6M0"/>
<sequence length="147" mass="15654">MQIASSSALHKQLPDAPVGLAAWWEPASDFATPVAFESSLRRSLAAARRETGTVAVLMMSVDAAGAVACRRALRESDVVTRREDGSLAVMLDGFDSAAEADRVAALVARRLQRLPETGDDAPGIAISEPRDRSPQALIERAWARVTG</sequence>
<evidence type="ECO:0000313" key="2">
    <source>
        <dbReference type="Proteomes" id="UP000193427"/>
    </source>
</evidence>
<dbReference type="RefSeq" id="WP_085750246.1">
    <property type="nucleotide sequence ID" value="NZ_BSPR01000008.1"/>
</dbReference>
<evidence type="ECO:0000313" key="1">
    <source>
        <dbReference type="EMBL" id="ARN19979.1"/>
    </source>
</evidence>
<reference evidence="1 2" key="1">
    <citation type="submission" date="2016-04" db="EMBL/GenBank/DDBJ databases">
        <title>Complete genome sequence of natural rubber-degrading, novel Gram-negative bacterium, Rhizobacter gummiphilus strain NS21.</title>
        <authorList>
            <person name="Tabata M."/>
            <person name="Kasai D."/>
            <person name="Fukuda M."/>
        </authorList>
    </citation>
    <scope>NUCLEOTIDE SEQUENCE [LARGE SCALE GENOMIC DNA]</scope>
    <source>
        <strain evidence="1 2">NS21</strain>
    </source>
</reference>
<dbReference type="Proteomes" id="UP000193427">
    <property type="component" value="Chromosome"/>
</dbReference>
<organism evidence="1 2">
    <name type="scientific">Piscinibacter gummiphilus</name>
    <dbReference type="NCBI Taxonomy" id="946333"/>
    <lineage>
        <taxon>Bacteria</taxon>
        <taxon>Pseudomonadati</taxon>
        <taxon>Pseudomonadota</taxon>
        <taxon>Betaproteobacteria</taxon>
        <taxon>Burkholderiales</taxon>
        <taxon>Sphaerotilaceae</taxon>
        <taxon>Piscinibacter</taxon>
    </lineage>
</organism>
<dbReference type="EMBL" id="CP015118">
    <property type="protein sequence ID" value="ARN19979.1"/>
    <property type="molecule type" value="Genomic_DNA"/>
</dbReference>
<keyword evidence="2" id="KW-1185">Reference proteome</keyword>
<dbReference type="KEGG" id="rgu:A4W93_08645"/>
<dbReference type="SUPFAM" id="SSF55073">
    <property type="entry name" value="Nucleotide cyclase"/>
    <property type="match status" value="1"/>
</dbReference>
<name>A0A1W6L6M0_9BURK</name>
<dbReference type="InterPro" id="IPR029787">
    <property type="entry name" value="Nucleotide_cyclase"/>
</dbReference>
<accession>A0A1W6L6M0</accession>
<dbReference type="STRING" id="946333.A4W93_08645"/>
<protein>
    <submittedName>
        <fullName evidence="1">Uncharacterized protein</fullName>
    </submittedName>
</protein>